<evidence type="ECO:0000259" key="5">
    <source>
        <dbReference type="PROSITE" id="PS50865"/>
    </source>
</evidence>
<dbReference type="Pfam" id="PF01753">
    <property type="entry name" value="zf-MYND"/>
    <property type="match status" value="1"/>
</dbReference>
<dbReference type="EMBL" id="KN880564">
    <property type="protein sequence ID" value="KIY66139.1"/>
    <property type="molecule type" value="Genomic_DNA"/>
</dbReference>
<name>A0A0D7B7H8_9AGAR</name>
<proteinExistence type="predicted"/>
<protein>
    <recommendedName>
        <fullName evidence="5">MYND-type domain-containing protein</fullName>
    </recommendedName>
</protein>
<dbReference type="GO" id="GO:0008270">
    <property type="term" value="F:zinc ion binding"/>
    <property type="evidence" value="ECO:0007669"/>
    <property type="project" value="UniProtKB-KW"/>
</dbReference>
<sequence>MSASLQCALAHDVAHPSSDSPPKLCGNCKTVSYCSAECQQKDWDNHVFECKSATPASTKAPKPSTAQRLLRAIRVEKSRPTHFQTREDWGFVRASILNTSEEQLFDFYTDLLVHRAPNLTSKDLKQWAQAGLVTKIRETYELDLDFDEANPSHAYTWFLKNLYVFDTSILPTVMSTPAAKHIADATGLPFDVGNVDISGWSLRKKIATQVYTVAWVGAPIVPGHSGFVEFGYVAGSSMEDYQKIGRAYTKLIKEKGCTWEFFSEAHERGRMLELLQTSGLVPNGFKHFALVLSQKDGEHAGVWRLKEYLQVAGGSAPQRYPEVMEDYGFVNCQNDTEKGALLDVYTAMLMPRSAAMIGRPLVDELELHNACMKGELGPFALKHMEFTSETVSEMVKRLLVTRRTLQEK</sequence>
<evidence type="ECO:0000313" key="7">
    <source>
        <dbReference type="Proteomes" id="UP000054007"/>
    </source>
</evidence>
<evidence type="ECO:0000256" key="3">
    <source>
        <dbReference type="ARBA" id="ARBA00022833"/>
    </source>
</evidence>
<dbReference type="Gene3D" id="6.10.140.2220">
    <property type="match status" value="1"/>
</dbReference>
<evidence type="ECO:0000256" key="2">
    <source>
        <dbReference type="ARBA" id="ARBA00022771"/>
    </source>
</evidence>
<keyword evidence="7" id="KW-1185">Reference proteome</keyword>
<dbReference type="PROSITE" id="PS50865">
    <property type="entry name" value="ZF_MYND_2"/>
    <property type="match status" value="1"/>
</dbReference>
<keyword evidence="3" id="KW-0862">Zinc</keyword>
<organism evidence="6 7">
    <name type="scientific">Cylindrobasidium torrendii FP15055 ss-10</name>
    <dbReference type="NCBI Taxonomy" id="1314674"/>
    <lineage>
        <taxon>Eukaryota</taxon>
        <taxon>Fungi</taxon>
        <taxon>Dikarya</taxon>
        <taxon>Basidiomycota</taxon>
        <taxon>Agaricomycotina</taxon>
        <taxon>Agaricomycetes</taxon>
        <taxon>Agaricomycetidae</taxon>
        <taxon>Agaricales</taxon>
        <taxon>Marasmiineae</taxon>
        <taxon>Physalacriaceae</taxon>
        <taxon>Cylindrobasidium</taxon>
    </lineage>
</organism>
<evidence type="ECO:0000313" key="6">
    <source>
        <dbReference type="EMBL" id="KIY66139.1"/>
    </source>
</evidence>
<dbReference type="STRING" id="1314674.A0A0D7B7H8"/>
<keyword evidence="1" id="KW-0479">Metal-binding</keyword>
<dbReference type="OrthoDB" id="4851849at2759"/>
<dbReference type="Proteomes" id="UP000054007">
    <property type="component" value="Unassembled WGS sequence"/>
</dbReference>
<reference evidence="6 7" key="1">
    <citation type="journal article" date="2015" name="Fungal Genet. Biol.">
        <title>Evolution of novel wood decay mechanisms in Agaricales revealed by the genome sequences of Fistulina hepatica and Cylindrobasidium torrendii.</title>
        <authorList>
            <person name="Floudas D."/>
            <person name="Held B.W."/>
            <person name="Riley R."/>
            <person name="Nagy L.G."/>
            <person name="Koehler G."/>
            <person name="Ransdell A.S."/>
            <person name="Younus H."/>
            <person name="Chow J."/>
            <person name="Chiniquy J."/>
            <person name="Lipzen A."/>
            <person name="Tritt A."/>
            <person name="Sun H."/>
            <person name="Haridas S."/>
            <person name="LaButti K."/>
            <person name="Ohm R.A."/>
            <person name="Kues U."/>
            <person name="Blanchette R.A."/>
            <person name="Grigoriev I.V."/>
            <person name="Minto R.E."/>
            <person name="Hibbett D.S."/>
        </authorList>
    </citation>
    <scope>NUCLEOTIDE SEQUENCE [LARGE SCALE GENOMIC DNA]</scope>
    <source>
        <strain evidence="6 7">FP15055 ss-10</strain>
    </source>
</reference>
<evidence type="ECO:0000256" key="4">
    <source>
        <dbReference type="PROSITE-ProRule" id="PRU00134"/>
    </source>
</evidence>
<dbReference type="SUPFAM" id="SSF144232">
    <property type="entry name" value="HIT/MYND zinc finger-like"/>
    <property type="match status" value="1"/>
</dbReference>
<keyword evidence="2 4" id="KW-0863">Zinc-finger</keyword>
<dbReference type="Gene3D" id="1.10.220.160">
    <property type="match status" value="1"/>
</dbReference>
<dbReference type="AlphaFoldDB" id="A0A0D7B7H8"/>
<gene>
    <name evidence="6" type="ORF">CYLTODRAFT_491720</name>
</gene>
<accession>A0A0D7B7H8</accession>
<dbReference type="InterPro" id="IPR002893">
    <property type="entry name" value="Znf_MYND"/>
</dbReference>
<feature type="domain" description="MYND-type" evidence="5">
    <location>
        <begin position="7"/>
        <end position="50"/>
    </location>
</feature>
<evidence type="ECO:0000256" key="1">
    <source>
        <dbReference type="ARBA" id="ARBA00022723"/>
    </source>
</evidence>